<comment type="caution">
    <text evidence="2">The sequence shown here is derived from an EMBL/GenBank/DDBJ whole genome shotgun (WGS) entry which is preliminary data.</text>
</comment>
<dbReference type="PANTHER" id="PTHR34047:SF8">
    <property type="entry name" value="PROTEIN YKFC"/>
    <property type="match status" value="1"/>
</dbReference>
<evidence type="ECO:0000259" key="1">
    <source>
        <dbReference type="PROSITE" id="PS50878"/>
    </source>
</evidence>
<sequence length="334" mass="39346">MKAQLAHTFEELVSIENLLEAWRGFLPGKSSKSDVQQFQRLLIDNIVSLHSDLENGEYRHGAYTHFRISDPKPRDIHKATVRDRLVHHAIYHILYPFFSRIFIADSYSCQLKKGTHRAMERFRFFAGKASSNNTQTCWALKGDIRKFFANIDHNVLLRQLEDYIPDMRIMALLREAIQSFSWKPGIGLPLGNLTLQLFVNIYMTSFDQFVKHKLKAVHYIRYADDFVILSRDREWLEGLVPQLAEYLENRLTLHLHPTKVFIKTYASGVDFLGWVHFPRHRILRTVSKRRMLKRIAEHPEYATLQSYLGMLRHGSTKKLAEHILNESHLWRQTY</sequence>
<dbReference type="SUPFAM" id="SSF56672">
    <property type="entry name" value="DNA/RNA polymerases"/>
    <property type="match status" value="1"/>
</dbReference>
<dbReference type="EMBL" id="PEXV01000129">
    <property type="protein sequence ID" value="PIS41287.1"/>
    <property type="molecule type" value="Genomic_DNA"/>
</dbReference>
<dbReference type="Proteomes" id="UP000228711">
    <property type="component" value="Unassembled WGS sequence"/>
</dbReference>
<dbReference type="InterPro" id="IPR051083">
    <property type="entry name" value="GrpII_Intron_Splice-Mob/Def"/>
</dbReference>
<dbReference type="CDD" id="cd01651">
    <property type="entry name" value="RT_G2_intron"/>
    <property type="match status" value="1"/>
</dbReference>
<proteinExistence type="predicted"/>
<evidence type="ECO:0000313" key="2">
    <source>
        <dbReference type="EMBL" id="PIS41287.1"/>
    </source>
</evidence>
<dbReference type="PANTHER" id="PTHR34047">
    <property type="entry name" value="NUCLEAR INTRON MATURASE 1, MITOCHONDRIAL-RELATED"/>
    <property type="match status" value="1"/>
</dbReference>
<name>A0A2H0YS28_9BACT</name>
<protein>
    <recommendedName>
        <fullName evidence="1">Reverse transcriptase domain-containing protein</fullName>
    </recommendedName>
</protein>
<reference evidence="3" key="1">
    <citation type="submission" date="2017-09" db="EMBL/GenBank/DDBJ databases">
        <title>Depth-based differentiation of microbial function through sediment-hosted aquifers and enrichment of novel symbionts in the deep terrestrial subsurface.</title>
        <authorList>
            <person name="Probst A.J."/>
            <person name="Ladd B."/>
            <person name="Jarett J.K."/>
            <person name="Geller-Mcgrath D.E."/>
            <person name="Sieber C.M.K."/>
            <person name="Emerson J.B."/>
            <person name="Anantharaman K."/>
            <person name="Thomas B.C."/>
            <person name="Malmstrom R."/>
            <person name="Stieglmeier M."/>
            <person name="Klingl A."/>
            <person name="Woyke T."/>
            <person name="Ryan C.M."/>
            <person name="Banfield J.F."/>
        </authorList>
    </citation>
    <scope>NUCLEOTIDE SEQUENCE [LARGE SCALE GENOMIC DNA]</scope>
</reference>
<dbReference type="PROSITE" id="PS50878">
    <property type="entry name" value="RT_POL"/>
    <property type="match status" value="1"/>
</dbReference>
<dbReference type="InterPro" id="IPR043502">
    <property type="entry name" value="DNA/RNA_pol_sf"/>
</dbReference>
<dbReference type="AlphaFoldDB" id="A0A2H0YS28"/>
<evidence type="ECO:0000313" key="3">
    <source>
        <dbReference type="Proteomes" id="UP000228711"/>
    </source>
</evidence>
<dbReference type="InterPro" id="IPR000477">
    <property type="entry name" value="RT_dom"/>
</dbReference>
<gene>
    <name evidence="2" type="ORF">COT25_03915</name>
</gene>
<dbReference type="Pfam" id="PF00078">
    <property type="entry name" value="RVT_1"/>
    <property type="match status" value="1"/>
</dbReference>
<feature type="domain" description="Reverse transcriptase" evidence="1">
    <location>
        <begin position="1"/>
        <end position="276"/>
    </location>
</feature>
<organism evidence="2 3">
    <name type="scientific">Candidatus Kerfeldbacteria bacterium CG08_land_8_20_14_0_20_42_7</name>
    <dbReference type="NCBI Taxonomy" id="2014245"/>
    <lineage>
        <taxon>Bacteria</taxon>
        <taxon>Candidatus Kerfeldiibacteriota</taxon>
    </lineage>
</organism>
<accession>A0A2H0YS28</accession>